<proteinExistence type="predicted"/>
<dbReference type="RefSeq" id="WP_055092418.1">
    <property type="nucleotide sequence ID" value="NZ_JRLF01000006.1"/>
</dbReference>
<organism evidence="2 3">
    <name type="scientific">Flavobacterium aquidurense</name>
    <dbReference type="NCBI Taxonomy" id="362413"/>
    <lineage>
        <taxon>Bacteria</taxon>
        <taxon>Pseudomonadati</taxon>
        <taxon>Bacteroidota</taxon>
        <taxon>Flavobacteriia</taxon>
        <taxon>Flavobacteriales</taxon>
        <taxon>Flavobacteriaceae</taxon>
        <taxon>Flavobacterium</taxon>
    </lineage>
</organism>
<evidence type="ECO:0000313" key="3">
    <source>
        <dbReference type="Proteomes" id="UP000050443"/>
    </source>
</evidence>
<comment type="caution">
    <text evidence="2">The sequence shown here is derived from an EMBL/GenBank/DDBJ whole genome shotgun (WGS) entry which is preliminary data.</text>
</comment>
<evidence type="ECO:0000313" key="2">
    <source>
        <dbReference type="EMBL" id="KQB42487.1"/>
    </source>
</evidence>
<gene>
    <name evidence="2" type="ORF">RC62_3494</name>
</gene>
<feature type="domain" description="DUF4136" evidence="1">
    <location>
        <begin position="28"/>
        <end position="191"/>
    </location>
</feature>
<reference evidence="2 3" key="1">
    <citation type="submission" date="2014-09" db="EMBL/GenBank/DDBJ databases">
        <title>Genome sequence of Flavobacterium aquidurense RC62.</title>
        <authorList>
            <person name="Kim J.F."/>
            <person name="Kwak M.-J."/>
        </authorList>
    </citation>
    <scope>NUCLEOTIDE SEQUENCE [LARGE SCALE GENOMIC DNA]</scope>
    <source>
        <strain evidence="2 3">RC62</strain>
    </source>
</reference>
<evidence type="ECO:0000259" key="1">
    <source>
        <dbReference type="Pfam" id="PF13590"/>
    </source>
</evidence>
<sequence length="197" mass="21783">MNTPKIKLPIILLLLTGLFYSCSPSLKVTTDYDRDTNFWELRTYTIYDLKAEEGQMSQLNVDRVTNAIRTEMNARGFIETAKNPDVKVNAVSVLKNKTEVVANTTGSAYVYGGRYRPYRYWGGTAMVAGSANTTYDTYDYVDGSLIIDIVSTKTGKLVWQGIGNTKISSKPGNPDELVAAAIKKMLADFPPGEGKKK</sequence>
<dbReference type="PATRIC" id="fig|362413.3.peg.3416"/>
<protein>
    <submittedName>
        <fullName evidence="2">Putative lipoprotein</fullName>
    </submittedName>
</protein>
<name>A0A0Q0RYI7_9FLAO</name>
<dbReference type="AlphaFoldDB" id="A0A0Q0RYI7"/>
<keyword evidence="2" id="KW-0449">Lipoprotein</keyword>
<dbReference type="OrthoDB" id="5432251at2"/>
<dbReference type="PROSITE" id="PS51257">
    <property type="entry name" value="PROKAR_LIPOPROTEIN"/>
    <property type="match status" value="1"/>
</dbReference>
<accession>A0A0Q0RYI7</accession>
<dbReference type="InterPro" id="IPR025411">
    <property type="entry name" value="DUF4136"/>
</dbReference>
<dbReference type="Proteomes" id="UP000050443">
    <property type="component" value="Unassembled WGS sequence"/>
</dbReference>
<dbReference type="EMBL" id="JRLF01000006">
    <property type="protein sequence ID" value="KQB42487.1"/>
    <property type="molecule type" value="Genomic_DNA"/>
</dbReference>
<dbReference type="Pfam" id="PF13590">
    <property type="entry name" value="DUF4136"/>
    <property type="match status" value="1"/>
</dbReference>
<dbReference type="Gene3D" id="3.30.160.670">
    <property type="match status" value="1"/>
</dbReference>